<dbReference type="Pfam" id="PF09286">
    <property type="entry name" value="Pro-kuma_activ"/>
    <property type="match status" value="1"/>
</dbReference>
<dbReference type="InterPro" id="IPR036852">
    <property type="entry name" value="Peptidase_S8/S53_dom_sf"/>
</dbReference>
<gene>
    <name evidence="11" type="ORF">GGX14DRAFT_206888</name>
</gene>
<feature type="binding site" evidence="8">
    <location>
        <position position="536"/>
    </location>
    <ligand>
        <name>Ca(2+)</name>
        <dbReference type="ChEBI" id="CHEBI:29108"/>
    </ligand>
</feature>
<reference evidence="11" key="1">
    <citation type="submission" date="2023-03" db="EMBL/GenBank/DDBJ databases">
        <title>Massive genome expansion in bonnet fungi (Mycena s.s.) driven by repeated elements and novel gene families across ecological guilds.</title>
        <authorList>
            <consortium name="Lawrence Berkeley National Laboratory"/>
            <person name="Harder C.B."/>
            <person name="Miyauchi S."/>
            <person name="Viragh M."/>
            <person name="Kuo A."/>
            <person name="Thoen E."/>
            <person name="Andreopoulos B."/>
            <person name="Lu D."/>
            <person name="Skrede I."/>
            <person name="Drula E."/>
            <person name="Henrissat B."/>
            <person name="Morin E."/>
            <person name="Kohler A."/>
            <person name="Barry K."/>
            <person name="LaButti K."/>
            <person name="Morin E."/>
            <person name="Salamov A."/>
            <person name="Lipzen A."/>
            <person name="Mereny Z."/>
            <person name="Hegedus B."/>
            <person name="Baldrian P."/>
            <person name="Stursova M."/>
            <person name="Weitz H."/>
            <person name="Taylor A."/>
            <person name="Grigoriev I.V."/>
            <person name="Nagy L.G."/>
            <person name="Martin F."/>
            <person name="Kauserud H."/>
        </authorList>
    </citation>
    <scope>NUCLEOTIDE SEQUENCE</scope>
    <source>
        <strain evidence="11">9144</strain>
    </source>
</reference>
<evidence type="ECO:0000256" key="7">
    <source>
        <dbReference type="ARBA" id="ARBA00023145"/>
    </source>
</evidence>
<evidence type="ECO:0000313" key="12">
    <source>
        <dbReference type="Proteomes" id="UP001219525"/>
    </source>
</evidence>
<dbReference type="PANTHER" id="PTHR14218">
    <property type="entry name" value="PROTEASE S8 TRIPEPTIDYL PEPTIDASE I CLN2"/>
    <property type="match status" value="1"/>
</dbReference>
<keyword evidence="4 8" id="KW-0378">Hydrolase</keyword>
<feature type="active site" description="Charge relay system" evidence="8">
    <location>
        <position position="492"/>
    </location>
</feature>
<feature type="binding site" evidence="8">
    <location>
        <position position="554"/>
    </location>
    <ligand>
        <name>Ca(2+)</name>
        <dbReference type="ChEBI" id="CHEBI:29108"/>
    </ligand>
</feature>
<feature type="binding site" evidence="8">
    <location>
        <position position="556"/>
    </location>
    <ligand>
        <name>Ca(2+)</name>
        <dbReference type="ChEBI" id="CHEBI:29108"/>
    </ligand>
</feature>
<feature type="binding site" evidence="8">
    <location>
        <position position="535"/>
    </location>
    <ligand>
        <name>Ca(2+)</name>
        <dbReference type="ChEBI" id="CHEBI:29108"/>
    </ligand>
</feature>
<evidence type="ECO:0000256" key="6">
    <source>
        <dbReference type="ARBA" id="ARBA00022837"/>
    </source>
</evidence>
<evidence type="ECO:0000256" key="8">
    <source>
        <dbReference type="PROSITE-ProRule" id="PRU01032"/>
    </source>
</evidence>
<dbReference type="PANTHER" id="PTHR14218:SF15">
    <property type="entry name" value="TRIPEPTIDYL-PEPTIDASE 1"/>
    <property type="match status" value="1"/>
</dbReference>
<feature type="domain" description="Peptidase S53" evidence="10">
    <location>
        <begin position="217"/>
        <end position="575"/>
    </location>
</feature>
<keyword evidence="5 8" id="KW-0720">Serine protease</keyword>
<evidence type="ECO:0000256" key="1">
    <source>
        <dbReference type="ARBA" id="ARBA00004239"/>
    </source>
</evidence>
<dbReference type="GO" id="GO:0006508">
    <property type="term" value="P:proteolysis"/>
    <property type="evidence" value="ECO:0007669"/>
    <property type="project" value="UniProtKB-KW"/>
</dbReference>
<feature type="chain" id="PRO_5041907006" evidence="9">
    <location>
        <begin position="19"/>
        <end position="575"/>
    </location>
</feature>
<evidence type="ECO:0000256" key="2">
    <source>
        <dbReference type="ARBA" id="ARBA00022670"/>
    </source>
</evidence>
<dbReference type="InterPro" id="IPR050819">
    <property type="entry name" value="Tripeptidyl-peptidase_I"/>
</dbReference>
<sequence length="575" mass="59241">MRIPSFISLSVAVAVASANPLSGTAMAVHGSIKAVPKGFAQTGSVSTTQQITLRIALAHSDIAGLEKITYDVSDPASAQYGQHLTAEQVAEYVKPTDATLSAATAWLSGQGITAQSVSPAGDMLQITVPMSTANALLATQFSEFTHIASGTKMVRTLAYSVPAALQNSIQYIHPTIAFVPPLGVPRVTAINHRRASDVQEGPVARAADAVPASCANIVNPSCLEAMYGFPTALANSSAQNILGVSGFIDQFANEADLQLFLNNLRPDHAGMTFSLKEIDGGENDQTVSNAGIEADLDIEYTVGLAGGVPVTFISVGDFSTDDVDGFIDIANAILAEPRATRPTVLTTSYGFNEEDLPLSLAVGMCNAYMQLGAVGISVLFASGDGGVGGVQPTECTTFVPTAPGGCPFVTSVGGSTGLPPQTAASLSGGGFSNFFPVPTYQLGATTAYIESIGNQYAGLYNRSGRGIPDVALQAENVEIAWTDGFFLVGGTSCASPIFASMIALVNDRLIAAGRPVLGFLNPFLYSPAARPAFTDVTSGTNPGCNTVGFSASTGWDPVTGLGTPDFNVLLKSVGL</sequence>
<evidence type="ECO:0000313" key="11">
    <source>
        <dbReference type="EMBL" id="KAJ7195123.1"/>
    </source>
</evidence>
<name>A0AAD6UUT2_9AGAR</name>
<keyword evidence="3 8" id="KW-0479">Metal-binding</keyword>
<dbReference type="Proteomes" id="UP001219525">
    <property type="component" value="Unassembled WGS sequence"/>
</dbReference>
<keyword evidence="7" id="KW-0865">Zymogen</keyword>
<comment type="cofactor">
    <cofactor evidence="8">
        <name>Ca(2+)</name>
        <dbReference type="ChEBI" id="CHEBI:29108"/>
    </cofactor>
    <text evidence="8">Binds 1 Ca(2+) ion per subunit.</text>
</comment>
<dbReference type="AlphaFoldDB" id="A0AAD6UUT2"/>
<dbReference type="PROSITE" id="PS51695">
    <property type="entry name" value="SEDOLISIN"/>
    <property type="match status" value="1"/>
</dbReference>
<dbReference type="SUPFAM" id="SSF52743">
    <property type="entry name" value="Subtilisin-like"/>
    <property type="match status" value="1"/>
</dbReference>
<keyword evidence="12" id="KW-1185">Reference proteome</keyword>
<accession>A0AAD6UUT2</accession>
<dbReference type="InterPro" id="IPR015366">
    <property type="entry name" value="S53_propep"/>
</dbReference>
<dbReference type="SUPFAM" id="SSF54897">
    <property type="entry name" value="Protease propeptides/inhibitors"/>
    <property type="match status" value="1"/>
</dbReference>
<feature type="signal peptide" evidence="9">
    <location>
        <begin position="1"/>
        <end position="18"/>
    </location>
</feature>
<dbReference type="Gene3D" id="3.40.50.200">
    <property type="entry name" value="Peptidase S8/S53 domain"/>
    <property type="match status" value="1"/>
</dbReference>
<feature type="active site" description="Charge relay system" evidence="8">
    <location>
        <position position="297"/>
    </location>
</feature>
<dbReference type="CDD" id="cd04056">
    <property type="entry name" value="Peptidases_S53"/>
    <property type="match status" value="1"/>
</dbReference>
<dbReference type="SMART" id="SM00944">
    <property type="entry name" value="Pro-kuma_activ"/>
    <property type="match status" value="1"/>
</dbReference>
<dbReference type="InterPro" id="IPR030400">
    <property type="entry name" value="Sedolisin_dom"/>
</dbReference>
<dbReference type="GO" id="GO:0005576">
    <property type="term" value="C:extracellular region"/>
    <property type="evidence" value="ECO:0007669"/>
    <property type="project" value="UniProtKB-SubCell"/>
</dbReference>
<protein>
    <submittedName>
        <fullName evidence="11">Family S53 protease</fullName>
    </submittedName>
</protein>
<dbReference type="GO" id="GO:0046872">
    <property type="term" value="F:metal ion binding"/>
    <property type="evidence" value="ECO:0007669"/>
    <property type="project" value="UniProtKB-UniRule"/>
</dbReference>
<evidence type="ECO:0000256" key="4">
    <source>
        <dbReference type="ARBA" id="ARBA00022801"/>
    </source>
</evidence>
<comment type="caution">
    <text evidence="11">The sequence shown here is derived from an EMBL/GenBank/DDBJ whole genome shotgun (WGS) entry which is preliminary data.</text>
</comment>
<dbReference type="CDD" id="cd11377">
    <property type="entry name" value="Pro-peptidase_S53"/>
    <property type="match status" value="1"/>
</dbReference>
<evidence type="ECO:0000256" key="9">
    <source>
        <dbReference type="SAM" id="SignalP"/>
    </source>
</evidence>
<keyword evidence="9" id="KW-0732">Signal</keyword>
<evidence type="ECO:0000259" key="10">
    <source>
        <dbReference type="PROSITE" id="PS51695"/>
    </source>
</evidence>
<feature type="active site" description="Charge relay system" evidence="8">
    <location>
        <position position="293"/>
    </location>
</feature>
<evidence type="ECO:0000256" key="3">
    <source>
        <dbReference type="ARBA" id="ARBA00022723"/>
    </source>
</evidence>
<evidence type="ECO:0000256" key="5">
    <source>
        <dbReference type="ARBA" id="ARBA00022825"/>
    </source>
</evidence>
<proteinExistence type="predicted"/>
<dbReference type="EMBL" id="JARJCW010000093">
    <property type="protein sequence ID" value="KAJ7195123.1"/>
    <property type="molecule type" value="Genomic_DNA"/>
</dbReference>
<keyword evidence="2 8" id="KW-0645">Protease</keyword>
<dbReference type="GO" id="GO:0008240">
    <property type="term" value="F:tripeptidyl-peptidase activity"/>
    <property type="evidence" value="ECO:0007669"/>
    <property type="project" value="TreeGrafter"/>
</dbReference>
<organism evidence="11 12">
    <name type="scientific">Mycena pura</name>
    <dbReference type="NCBI Taxonomy" id="153505"/>
    <lineage>
        <taxon>Eukaryota</taxon>
        <taxon>Fungi</taxon>
        <taxon>Dikarya</taxon>
        <taxon>Basidiomycota</taxon>
        <taxon>Agaricomycotina</taxon>
        <taxon>Agaricomycetes</taxon>
        <taxon>Agaricomycetidae</taxon>
        <taxon>Agaricales</taxon>
        <taxon>Marasmiineae</taxon>
        <taxon>Mycenaceae</taxon>
        <taxon>Mycena</taxon>
    </lineage>
</organism>
<comment type="subcellular location">
    <subcellularLocation>
        <location evidence="1">Secreted</location>
        <location evidence="1">Extracellular space</location>
    </subcellularLocation>
</comment>
<dbReference type="GO" id="GO:0004252">
    <property type="term" value="F:serine-type endopeptidase activity"/>
    <property type="evidence" value="ECO:0007669"/>
    <property type="project" value="UniProtKB-UniRule"/>
</dbReference>
<keyword evidence="6 8" id="KW-0106">Calcium</keyword>